<keyword evidence="4" id="KW-1185">Reference proteome</keyword>
<dbReference type="EMBL" id="CP138858">
    <property type="protein sequence ID" value="WPJ97026.1"/>
    <property type="molecule type" value="Genomic_DNA"/>
</dbReference>
<keyword evidence="1" id="KW-0732">Signal</keyword>
<name>A0ABZ0RPH9_9BACT</name>
<dbReference type="Proteomes" id="UP001324993">
    <property type="component" value="Chromosome"/>
</dbReference>
<protein>
    <submittedName>
        <fullName evidence="3">Right-handed parallel beta-helix repeat-containing protein</fullName>
    </submittedName>
</protein>
<dbReference type="PANTHER" id="PTHR36453:SF1">
    <property type="entry name" value="RIGHT HANDED BETA HELIX DOMAIN-CONTAINING PROTEIN"/>
    <property type="match status" value="1"/>
</dbReference>
<dbReference type="RefSeq" id="WP_319833878.1">
    <property type="nucleotide sequence ID" value="NZ_CP138858.1"/>
</dbReference>
<dbReference type="SUPFAM" id="SSF51126">
    <property type="entry name" value="Pectin lyase-like"/>
    <property type="match status" value="1"/>
</dbReference>
<dbReference type="InterPro" id="IPR011050">
    <property type="entry name" value="Pectin_lyase_fold/virulence"/>
</dbReference>
<proteinExistence type="predicted"/>
<feature type="chain" id="PRO_5045230515" evidence="1">
    <location>
        <begin position="21"/>
        <end position="769"/>
    </location>
</feature>
<dbReference type="Gene3D" id="2.160.20.10">
    <property type="entry name" value="Single-stranded right-handed beta-helix, Pectin lyase-like"/>
    <property type="match status" value="2"/>
</dbReference>
<evidence type="ECO:0000259" key="2">
    <source>
        <dbReference type="Pfam" id="PF13229"/>
    </source>
</evidence>
<feature type="domain" description="Right handed beta helix" evidence="2">
    <location>
        <begin position="342"/>
        <end position="496"/>
    </location>
</feature>
<dbReference type="PANTHER" id="PTHR36453">
    <property type="entry name" value="SECRETED PROTEIN-RELATED"/>
    <property type="match status" value="1"/>
</dbReference>
<gene>
    <name evidence="3" type="ORF">SH580_04815</name>
</gene>
<dbReference type="SMART" id="SM00710">
    <property type="entry name" value="PbH1"/>
    <property type="match status" value="4"/>
</dbReference>
<dbReference type="InterPro" id="IPR006626">
    <property type="entry name" value="PbH1"/>
</dbReference>
<accession>A0ABZ0RPH9</accession>
<evidence type="ECO:0000313" key="4">
    <source>
        <dbReference type="Proteomes" id="UP001324993"/>
    </source>
</evidence>
<reference evidence="3 4" key="1">
    <citation type="submission" date="2023-11" db="EMBL/GenBank/DDBJ databases">
        <title>Coraliomargarita sp. nov., isolated from marine algae.</title>
        <authorList>
            <person name="Lee J.K."/>
            <person name="Baek J.H."/>
            <person name="Kim J.M."/>
            <person name="Choi D.G."/>
            <person name="Jeon C.O."/>
        </authorList>
    </citation>
    <scope>NUCLEOTIDE SEQUENCE [LARGE SCALE GENOMIC DNA]</scope>
    <source>
        <strain evidence="3 4">J2-16</strain>
    </source>
</reference>
<organism evidence="3 4">
    <name type="scientific">Coraliomargarita algicola</name>
    <dbReference type="NCBI Taxonomy" id="3092156"/>
    <lineage>
        <taxon>Bacteria</taxon>
        <taxon>Pseudomonadati</taxon>
        <taxon>Verrucomicrobiota</taxon>
        <taxon>Opitutia</taxon>
        <taxon>Puniceicoccales</taxon>
        <taxon>Coraliomargaritaceae</taxon>
        <taxon>Coraliomargarita</taxon>
    </lineage>
</organism>
<feature type="signal peptide" evidence="1">
    <location>
        <begin position="1"/>
        <end position="20"/>
    </location>
</feature>
<dbReference type="InterPro" id="IPR039448">
    <property type="entry name" value="Beta_helix"/>
</dbReference>
<evidence type="ECO:0000313" key="3">
    <source>
        <dbReference type="EMBL" id="WPJ97026.1"/>
    </source>
</evidence>
<evidence type="ECO:0000256" key="1">
    <source>
        <dbReference type="SAM" id="SignalP"/>
    </source>
</evidence>
<sequence length="769" mass="83704">MKRLYSVCSIGLWLSLSATAQVYVSDSAGDDTSGSGAIDQPFKTIAKAMEHCAPGETVYIREGVYREVIVPLVDHLTIQAYAGEEVVISGCDVLQGAWSDAVHDANIKTTTTSGRVLQVFIGEDRMHLARFPNEDGNMLNKGDMAGTFTLGGVDEGTGIAQVRFDTSANLPDDGADTWVGGYYTGLNGTNVFTAAVGKITASSGRTLTCNDLSYYWRYNPEAVTQVGDGKGYIINHLRALDVPSEWYSADDGTFYLYPPAGVDLASTAVDVRTRIWGADLSQRSGITLEGLHFFASSVIMDASQNCVLRECHVEYPAPWSDYYHKGIDDLYWGQDYGAKEDGSTGVYVSGSNNLVENCWIEKSWGSGIRLRGTDNTIQGSLVEDCDWMMRRQQPIQAFGTRAKVLHNTVRRCAQSGIDGGNRTLGGYISSQLTVRHNIIEKAALLLHDTGAFYVNHQGRSSNGTEFAYNVVKDNTTNMPYGFYGDNGTDDMFVHHNLMVVPDAWMGIRFNGSRNIVFNNTVLYPDNAIVHQRSGLEGQRVHNNLGNKKIINDGEFGVVSHNTTNVPNSQFMDQAKGDYRIKPSYTTAVDGGIELSPYTDGFAGTAPDRGCYESGQPIWNAGSWVNAEITAAVGELLSEKPTDPIEINAAAGEVFADFSVVGGGMGVIPVRLNRVPGDVSLAIYRYFQGEVTPLGGIEGSDMGAYDYAYTSTDNGDGTRDYLFEIQRSTTLLSDEWRIVIEYHVNDAPVLESSSLGELVAVEDHVFAGSV</sequence>
<dbReference type="InterPro" id="IPR012334">
    <property type="entry name" value="Pectin_lyas_fold"/>
</dbReference>
<dbReference type="Pfam" id="PF13229">
    <property type="entry name" value="Beta_helix"/>
    <property type="match status" value="1"/>
</dbReference>